<dbReference type="RefSeq" id="WP_267989057.1">
    <property type="nucleotide sequence ID" value="NZ_JAPJZI010000001.1"/>
</dbReference>
<dbReference type="PANTHER" id="PTHR43249">
    <property type="entry name" value="UDP-N-ACETYL-2-AMINO-2-DEOXY-D-GLUCURONATE OXIDASE"/>
    <property type="match status" value="1"/>
</dbReference>
<dbReference type="Gene3D" id="3.40.50.720">
    <property type="entry name" value="NAD(P)-binding Rossmann-like Domain"/>
    <property type="match status" value="1"/>
</dbReference>
<evidence type="ECO:0000259" key="1">
    <source>
        <dbReference type="Pfam" id="PF01408"/>
    </source>
</evidence>
<gene>
    <name evidence="3" type="ORF">OQ273_03330</name>
</gene>
<dbReference type="SUPFAM" id="SSF55347">
    <property type="entry name" value="Glyceraldehyde-3-phosphate dehydrogenase-like, C-terminal domain"/>
    <property type="match status" value="1"/>
</dbReference>
<accession>A0A9X3ZGD5</accession>
<organism evidence="3 4">
    <name type="scientific">Hoeflea prorocentri</name>
    <dbReference type="NCBI Taxonomy" id="1922333"/>
    <lineage>
        <taxon>Bacteria</taxon>
        <taxon>Pseudomonadati</taxon>
        <taxon>Pseudomonadota</taxon>
        <taxon>Alphaproteobacteria</taxon>
        <taxon>Hyphomicrobiales</taxon>
        <taxon>Rhizobiaceae</taxon>
        <taxon>Hoeflea</taxon>
    </lineage>
</organism>
<evidence type="ECO:0000313" key="4">
    <source>
        <dbReference type="Proteomes" id="UP001151234"/>
    </source>
</evidence>
<feature type="domain" description="Gfo/Idh/MocA-like oxidoreductase N-terminal" evidence="1">
    <location>
        <begin position="9"/>
        <end position="130"/>
    </location>
</feature>
<dbReference type="SUPFAM" id="SSF51735">
    <property type="entry name" value="NAD(P)-binding Rossmann-fold domains"/>
    <property type="match status" value="1"/>
</dbReference>
<dbReference type="Gene3D" id="3.30.360.10">
    <property type="entry name" value="Dihydrodipicolinate Reductase, domain 2"/>
    <property type="match status" value="1"/>
</dbReference>
<dbReference type="InterPro" id="IPR000683">
    <property type="entry name" value="Gfo/Idh/MocA-like_OxRdtase_N"/>
</dbReference>
<dbReference type="PANTHER" id="PTHR43249:SF1">
    <property type="entry name" value="D-GLUCOSIDE 3-DEHYDROGENASE"/>
    <property type="match status" value="1"/>
</dbReference>
<dbReference type="Pfam" id="PF01408">
    <property type="entry name" value="GFO_IDH_MocA"/>
    <property type="match status" value="1"/>
</dbReference>
<evidence type="ECO:0000313" key="3">
    <source>
        <dbReference type="EMBL" id="MDA5397598.1"/>
    </source>
</evidence>
<dbReference type="Pfam" id="PF22725">
    <property type="entry name" value="GFO_IDH_MocA_C3"/>
    <property type="match status" value="1"/>
</dbReference>
<evidence type="ECO:0000259" key="2">
    <source>
        <dbReference type="Pfam" id="PF22725"/>
    </source>
</evidence>
<dbReference type="AlphaFoldDB" id="A0A9X3ZGD5"/>
<dbReference type="InterPro" id="IPR036291">
    <property type="entry name" value="NAD(P)-bd_dom_sf"/>
</dbReference>
<comment type="caution">
    <text evidence="3">The sequence shown here is derived from an EMBL/GenBank/DDBJ whole genome shotgun (WGS) entry which is preliminary data.</text>
</comment>
<dbReference type="GO" id="GO:0000166">
    <property type="term" value="F:nucleotide binding"/>
    <property type="evidence" value="ECO:0007669"/>
    <property type="project" value="InterPro"/>
</dbReference>
<keyword evidence="4" id="KW-1185">Reference proteome</keyword>
<name>A0A9X3ZGD5_9HYPH</name>
<dbReference type="InterPro" id="IPR055170">
    <property type="entry name" value="GFO_IDH_MocA-like_dom"/>
</dbReference>
<reference evidence="3" key="1">
    <citation type="submission" date="2022-11" db="EMBL/GenBank/DDBJ databases">
        <title>Draft genome sequence of Hoeflea poritis E7-10 and Hoeflea prorocentri PM5-8, separated from scleractinian coral Porites lutea and marine dinoflagellate.</title>
        <authorList>
            <person name="Zhang G."/>
            <person name="Wei Q."/>
            <person name="Cai L."/>
        </authorList>
    </citation>
    <scope>NUCLEOTIDE SEQUENCE</scope>
    <source>
        <strain evidence="3">PM5-8</strain>
    </source>
</reference>
<feature type="domain" description="GFO/IDH/MocA-like oxidoreductase" evidence="2">
    <location>
        <begin position="141"/>
        <end position="263"/>
    </location>
</feature>
<protein>
    <submittedName>
        <fullName evidence="3">Gfo/Idh/MocA family oxidoreductase</fullName>
    </submittedName>
</protein>
<sequence length="355" mass="38000">MAVNSTQTVAIVGTGMVAKAHLQSVADLSDKIRLKGVLSRQAERAAVFAHNASALCGYGVETYSDIDALAGDADVDWVIVLTPPNARTEIVRKLAAAGKSILMEKPVERNLDTARTIVETCEKAGVSLGVVFQHRVRAASRRLAELIAGDQLGELAIVEVNVPWWREQSYYDEPGRGTYDRDGGGVLISQAIHSLDLMLSLAGRVAEVQAMAHTTLLHKMEAEDYVTAAMRMENGASGSLIASTASFPGDAESITLHGSKGVAHLQSGILNLRWHDGREEEFGATATTGGGADPMAFTHEWHRDIIGNFADAFARTEAPLVSGRTALNVHALIDALIESSTKKCAVTVPYPEFLQ</sequence>
<dbReference type="EMBL" id="JAPJZI010000001">
    <property type="protein sequence ID" value="MDA5397598.1"/>
    <property type="molecule type" value="Genomic_DNA"/>
</dbReference>
<dbReference type="InterPro" id="IPR052515">
    <property type="entry name" value="Gfo/Idh/MocA_Oxidoreductase"/>
</dbReference>
<dbReference type="Proteomes" id="UP001151234">
    <property type="component" value="Unassembled WGS sequence"/>
</dbReference>
<proteinExistence type="predicted"/>